<protein>
    <submittedName>
        <fullName evidence="2">Uncharacterized protein</fullName>
    </submittedName>
</protein>
<proteinExistence type="predicted"/>
<feature type="non-terminal residue" evidence="2">
    <location>
        <position position="285"/>
    </location>
</feature>
<name>A0A3E1NKC3_9BACT</name>
<feature type="region of interest" description="Disordered" evidence="1">
    <location>
        <begin position="1"/>
        <end position="28"/>
    </location>
</feature>
<dbReference type="Proteomes" id="UP000261174">
    <property type="component" value="Unassembled WGS sequence"/>
</dbReference>
<evidence type="ECO:0000313" key="2">
    <source>
        <dbReference type="EMBL" id="RFM28382.1"/>
    </source>
</evidence>
<sequence>MDVLKFLQGGNKTPNPEYNPKTKKGAIQPPTLVDYNPGTSISDQGRGHLFSRIAGQSYNLNQYDIDKYAPYDVYVNPVDDPEKLDKERAVNQSNWEQGLRMIGQIGNEITVGTAIGFADLADAFYNMISDSPNDYQSEISSGLESLKESINERLAIYRENPNAAFDIGDFAWWASNAPSIASSLTLMVPSTGLAKGVSLLGKGLRFNKLANKMANAINMTQKSRAITSRIAEATAIGVPSRYLENYQEARQTYNDIEDYSKTQLANMNDKQREEFYNNNPKYRDM</sequence>
<reference evidence="2 3" key="1">
    <citation type="submission" date="2018-08" db="EMBL/GenBank/DDBJ databases">
        <title>Chitinophaga sp. K20C18050901, a novel bacterium isolated from forest soil.</title>
        <authorList>
            <person name="Wang C."/>
        </authorList>
    </citation>
    <scope>NUCLEOTIDE SEQUENCE [LARGE SCALE GENOMIC DNA]</scope>
    <source>
        <strain evidence="2 3">K20C18050901</strain>
    </source>
</reference>
<dbReference type="RefSeq" id="WP_147320172.1">
    <property type="nucleotide sequence ID" value="NZ_QTJV01000051.1"/>
</dbReference>
<keyword evidence="3" id="KW-1185">Reference proteome</keyword>
<dbReference type="EMBL" id="QTJV01000051">
    <property type="protein sequence ID" value="RFM28382.1"/>
    <property type="molecule type" value="Genomic_DNA"/>
</dbReference>
<evidence type="ECO:0000256" key="1">
    <source>
        <dbReference type="SAM" id="MobiDB-lite"/>
    </source>
</evidence>
<gene>
    <name evidence="2" type="ORF">DXN04_34285</name>
</gene>
<comment type="caution">
    <text evidence="2">The sequence shown here is derived from an EMBL/GenBank/DDBJ whole genome shotgun (WGS) entry which is preliminary data.</text>
</comment>
<dbReference type="AlphaFoldDB" id="A0A3E1NKC3"/>
<organism evidence="2 3">
    <name type="scientific">Chitinophaga silvisoli</name>
    <dbReference type="NCBI Taxonomy" id="2291814"/>
    <lineage>
        <taxon>Bacteria</taxon>
        <taxon>Pseudomonadati</taxon>
        <taxon>Bacteroidota</taxon>
        <taxon>Chitinophagia</taxon>
        <taxon>Chitinophagales</taxon>
        <taxon>Chitinophagaceae</taxon>
        <taxon>Chitinophaga</taxon>
    </lineage>
</organism>
<accession>A0A3E1NKC3</accession>
<evidence type="ECO:0000313" key="3">
    <source>
        <dbReference type="Proteomes" id="UP000261174"/>
    </source>
</evidence>